<dbReference type="Proteomes" id="UP001266305">
    <property type="component" value="Unassembled WGS sequence"/>
</dbReference>
<evidence type="ECO:0000313" key="2">
    <source>
        <dbReference type="Proteomes" id="UP001266305"/>
    </source>
</evidence>
<name>A0ABQ9TNI3_SAGOE</name>
<dbReference type="EMBL" id="JASSZA010000020">
    <property type="protein sequence ID" value="KAK2086324.1"/>
    <property type="molecule type" value="Genomic_DNA"/>
</dbReference>
<proteinExistence type="predicted"/>
<reference evidence="1 2" key="1">
    <citation type="submission" date="2023-05" db="EMBL/GenBank/DDBJ databases">
        <title>B98-5 Cell Line De Novo Hybrid Assembly: An Optical Mapping Approach.</title>
        <authorList>
            <person name="Kananen K."/>
            <person name="Auerbach J.A."/>
            <person name="Kautto E."/>
            <person name="Blachly J.S."/>
        </authorList>
    </citation>
    <scope>NUCLEOTIDE SEQUENCE [LARGE SCALE GENOMIC DNA]</scope>
    <source>
        <strain evidence="1">B95-8</strain>
        <tissue evidence="1">Cell line</tissue>
    </source>
</reference>
<sequence>MRKRPYLLEAWDGPLSCPEASWWVLAASCRAPGHTEGLLPGSDAAAPGGGVVGVGRGGHVVATGLGAQDGIPGSRVPRPIRVTPGAIKATLELVSESKDGAWLAVEDDQDSSHCPLRFQVAHQMLSCAEATFSRALKRFCKSLLDLYGLTARNYSVVTPPLLLLPPEGDVAWVTGYLMEKLLLPL</sequence>
<protein>
    <submittedName>
        <fullName evidence="1">Uncharacterized protein</fullName>
    </submittedName>
</protein>
<organism evidence="1 2">
    <name type="scientific">Saguinus oedipus</name>
    <name type="common">Cotton-top tamarin</name>
    <name type="synonym">Oedipomidas oedipus</name>
    <dbReference type="NCBI Taxonomy" id="9490"/>
    <lineage>
        <taxon>Eukaryota</taxon>
        <taxon>Metazoa</taxon>
        <taxon>Chordata</taxon>
        <taxon>Craniata</taxon>
        <taxon>Vertebrata</taxon>
        <taxon>Euteleostomi</taxon>
        <taxon>Mammalia</taxon>
        <taxon>Eutheria</taxon>
        <taxon>Euarchontoglires</taxon>
        <taxon>Primates</taxon>
        <taxon>Haplorrhini</taxon>
        <taxon>Platyrrhini</taxon>
        <taxon>Cebidae</taxon>
        <taxon>Callitrichinae</taxon>
        <taxon>Saguinus</taxon>
    </lineage>
</organism>
<accession>A0ABQ9TNI3</accession>
<evidence type="ECO:0000313" key="1">
    <source>
        <dbReference type="EMBL" id="KAK2086324.1"/>
    </source>
</evidence>
<comment type="caution">
    <text evidence="1">The sequence shown here is derived from an EMBL/GenBank/DDBJ whole genome shotgun (WGS) entry which is preliminary data.</text>
</comment>
<keyword evidence="2" id="KW-1185">Reference proteome</keyword>
<gene>
    <name evidence="1" type="ORF">P7K49_035749</name>
</gene>